<keyword evidence="2" id="KW-1185">Reference proteome</keyword>
<dbReference type="PANTHER" id="PTHR42924">
    <property type="entry name" value="EXONUCLEASE"/>
    <property type="match status" value="1"/>
</dbReference>
<evidence type="ECO:0000313" key="1">
    <source>
        <dbReference type="EMBL" id="QHQ60662.1"/>
    </source>
</evidence>
<accession>A0A6P1TKM9</accession>
<proteinExistence type="predicted"/>
<organism evidence="1 2">
    <name type="scientific">Anaerocolumna sedimenticola</name>
    <dbReference type="NCBI Taxonomy" id="2696063"/>
    <lineage>
        <taxon>Bacteria</taxon>
        <taxon>Bacillati</taxon>
        <taxon>Bacillota</taxon>
        <taxon>Clostridia</taxon>
        <taxon>Lachnospirales</taxon>
        <taxon>Lachnospiraceae</taxon>
        <taxon>Anaerocolumna</taxon>
    </lineage>
</organism>
<dbReference type="RefSeq" id="WP_161837496.1">
    <property type="nucleotide sequence ID" value="NZ_CP048000.1"/>
</dbReference>
<dbReference type="KEGG" id="anr:Ana3638_07670"/>
<dbReference type="InterPro" id="IPR052018">
    <property type="entry name" value="PHP_domain"/>
</dbReference>
<dbReference type="EMBL" id="CP048000">
    <property type="protein sequence ID" value="QHQ60662.1"/>
    <property type="molecule type" value="Genomic_DNA"/>
</dbReference>
<reference evidence="1 2" key="1">
    <citation type="submission" date="2020-01" db="EMBL/GenBank/DDBJ databases">
        <title>Genome analysis of Anaerocolumna sp. CBA3638.</title>
        <authorList>
            <person name="Kim J."/>
            <person name="Roh S.W."/>
        </authorList>
    </citation>
    <scope>NUCLEOTIDE SEQUENCE [LARGE SCALE GENOMIC DNA]</scope>
    <source>
        <strain evidence="1 2">CBA3638</strain>
    </source>
</reference>
<protein>
    <submittedName>
        <fullName evidence="1">Histidinol-phosphatase</fullName>
    </submittedName>
</protein>
<dbReference type="CDD" id="cd07432">
    <property type="entry name" value="PHP_HisPPase"/>
    <property type="match status" value="1"/>
</dbReference>
<dbReference type="Pfam" id="PF13263">
    <property type="entry name" value="PHP_C"/>
    <property type="match status" value="1"/>
</dbReference>
<dbReference type="InterPro" id="IPR016195">
    <property type="entry name" value="Pol/histidinol_Pase-like"/>
</dbReference>
<evidence type="ECO:0000313" key="2">
    <source>
        <dbReference type="Proteomes" id="UP000464314"/>
    </source>
</evidence>
<dbReference type="AlphaFoldDB" id="A0A6P1TKM9"/>
<dbReference type="GO" id="GO:0004534">
    <property type="term" value="F:5'-3' RNA exonuclease activity"/>
    <property type="evidence" value="ECO:0007669"/>
    <property type="project" value="TreeGrafter"/>
</dbReference>
<gene>
    <name evidence="1" type="ORF">Ana3638_07670</name>
</gene>
<sequence length="227" mass="26254">MYKYDTHVHTSESSACASMSGAKQARLYKELGYTGIIITDHFFNGNSSVPRNLPWEERIERFVLGYEHALEEGEKIGISVLFGWEESFCGTDFLVYGLDKQWLLKNPDILNWDIPEHFRRIREEGGLFVHAHPFRKADYISEIRLFPEYEDAVEIMNAGNQLPIYNQKAVEYANKNNKPITGGSDAHHATSIHIGMNFDYVLKDIHDFIQCVKMRKNYTIIPMEESI</sequence>
<dbReference type="GO" id="GO:0035312">
    <property type="term" value="F:5'-3' DNA exonuclease activity"/>
    <property type="evidence" value="ECO:0007669"/>
    <property type="project" value="TreeGrafter"/>
</dbReference>
<dbReference type="PANTHER" id="PTHR42924:SF3">
    <property type="entry name" value="POLYMERASE_HISTIDINOL PHOSPHATASE N-TERMINAL DOMAIN-CONTAINING PROTEIN"/>
    <property type="match status" value="1"/>
</dbReference>
<dbReference type="Proteomes" id="UP000464314">
    <property type="component" value="Chromosome"/>
</dbReference>
<dbReference type="SUPFAM" id="SSF89550">
    <property type="entry name" value="PHP domain-like"/>
    <property type="match status" value="1"/>
</dbReference>
<name>A0A6P1TKM9_9FIRM</name>
<dbReference type="Gene3D" id="3.20.20.140">
    <property type="entry name" value="Metal-dependent hydrolases"/>
    <property type="match status" value="1"/>
</dbReference>